<protein>
    <submittedName>
        <fullName evidence="2">Uncharacterized protein</fullName>
    </submittedName>
</protein>
<evidence type="ECO:0000313" key="3">
    <source>
        <dbReference type="Proteomes" id="UP000267535"/>
    </source>
</evidence>
<sequence>MLRLGLLLLIIPGLVLMGAFWSELSTVNECVAAGGSYDYLNGLCDMQLNHRFVPYFERNPMFVNMTMLASGLGFLLCLFGLYVKAR</sequence>
<name>A0A3P1SNI3_9GAMM</name>
<comment type="caution">
    <text evidence="2">The sequence shown here is derived from an EMBL/GenBank/DDBJ whole genome shotgun (WGS) entry which is preliminary data.</text>
</comment>
<keyword evidence="1" id="KW-0812">Transmembrane</keyword>
<feature type="transmembrane region" description="Helical" evidence="1">
    <location>
        <begin position="61"/>
        <end position="83"/>
    </location>
</feature>
<dbReference type="AlphaFoldDB" id="A0A3P1SNI3"/>
<accession>A0A3P1SNI3</accession>
<reference evidence="2 3" key="1">
    <citation type="submission" date="2018-11" db="EMBL/GenBank/DDBJ databases">
        <title>The draft genome sequence of Amphritea balenae JAMM 1525T.</title>
        <authorList>
            <person name="Fang Z."/>
            <person name="Zhang Y."/>
            <person name="Han X."/>
        </authorList>
    </citation>
    <scope>NUCLEOTIDE SEQUENCE [LARGE SCALE GENOMIC DNA]</scope>
    <source>
        <strain evidence="2 3">JAMM 1525</strain>
    </source>
</reference>
<evidence type="ECO:0000256" key="1">
    <source>
        <dbReference type="SAM" id="Phobius"/>
    </source>
</evidence>
<gene>
    <name evidence="2" type="ORF">EHS89_11515</name>
</gene>
<proteinExistence type="predicted"/>
<evidence type="ECO:0000313" key="2">
    <source>
        <dbReference type="EMBL" id="RRC98811.1"/>
    </source>
</evidence>
<dbReference type="Proteomes" id="UP000267535">
    <property type="component" value="Unassembled WGS sequence"/>
</dbReference>
<dbReference type="OrthoDB" id="6120615at2"/>
<keyword evidence="3" id="KW-1185">Reference proteome</keyword>
<dbReference type="RefSeq" id="WP_124926311.1">
    <property type="nucleotide sequence ID" value="NZ_BMOH01000002.1"/>
</dbReference>
<keyword evidence="1" id="KW-1133">Transmembrane helix</keyword>
<keyword evidence="1" id="KW-0472">Membrane</keyword>
<dbReference type="EMBL" id="RQXV01000006">
    <property type="protein sequence ID" value="RRC98811.1"/>
    <property type="molecule type" value="Genomic_DNA"/>
</dbReference>
<organism evidence="2 3">
    <name type="scientific">Amphritea balenae</name>
    <dbReference type="NCBI Taxonomy" id="452629"/>
    <lineage>
        <taxon>Bacteria</taxon>
        <taxon>Pseudomonadati</taxon>
        <taxon>Pseudomonadota</taxon>
        <taxon>Gammaproteobacteria</taxon>
        <taxon>Oceanospirillales</taxon>
        <taxon>Oceanospirillaceae</taxon>
        <taxon>Amphritea</taxon>
    </lineage>
</organism>